<dbReference type="Proteomes" id="UP000588604">
    <property type="component" value="Unassembled WGS sequence"/>
</dbReference>
<dbReference type="AlphaFoldDB" id="A0A841MQE9"/>
<name>A0A841MQE9_9BACT</name>
<evidence type="ECO:0008006" key="3">
    <source>
        <dbReference type="Google" id="ProtNLM"/>
    </source>
</evidence>
<reference evidence="1 2" key="1">
    <citation type="submission" date="2020-08" db="EMBL/GenBank/DDBJ databases">
        <title>Genomic Encyclopedia of Type Strains, Phase IV (KMG-IV): sequencing the most valuable type-strain genomes for metagenomic binning, comparative biology and taxonomic classification.</title>
        <authorList>
            <person name="Goeker M."/>
        </authorList>
    </citation>
    <scope>NUCLEOTIDE SEQUENCE [LARGE SCALE GENOMIC DNA]</scope>
    <source>
        <strain evidence="1 2">DSM 102044</strain>
    </source>
</reference>
<gene>
    <name evidence="1" type="ORF">FHS59_000400</name>
</gene>
<dbReference type="EMBL" id="JACIJO010000001">
    <property type="protein sequence ID" value="MBB6324785.1"/>
    <property type="molecule type" value="Genomic_DNA"/>
</dbReference>
<organism evidence="1 2">
    <name type="scientific">Algoriphagus iocasae</name>
    <dbReference type="NCBI Taxonomy" id="1836499"/>
    <lineage>
        <taxon>Bacteria</taxon>
        <taxon>Pseudomonadati</taxon>
        <taxon>Bacteroidota</taxon>
        <taxon>Cytophagia</taxon>
        <taxon>Cytophagales</taxon>
        <taxon>Cyclobacteriaceae</taxon>
        <taxon>Algoriphagus</taxon>
    </lineage>
</organism>
<proteinExistence type="predicted"/>
<dbReference type="RefSeq" id="WP_184492740.1">
    <property type="nucleotide sequence ID" value="NZ_JACIJO010000001.1"/>
</dbReference>
<sequence>MKTLSQYLGIFLLLIGMTYCKPYQPEGQGVVGTITWLEGNMMPSIQDGEDPEKEAQKVERTVQIFPLTNISDVKVEDGLITSIATKKIKEVKTDGSGKYAIDLSPGRYSVVTVEEGGLFANIFDGDGNIQPITIKENEWTLLDIQINYKAFY</sequence>
<comment type="caution">
    <text evidence="1">The sequence shown here is derived from an EMBL/GenBank/DDBJ whole genome shotgun (WGS) entry which is preliminary data.</text>
</comment>
<keyword evidence="2" id="KW-1185">Reference proteome</keyword>
<accession>A0A841MQE9</accession>
<protein>
    <recommendedName>
        <fullName evidence="3">Carboxypeptidase regulatory-like domain-containing protein</fullName>
    </recommendedName>
</protein>
<evidence type="ECO:0000313" key="2">
    <source>
        <dbReference type="Proteomes" id="UP000588604"/>
    </source>
</evidence>
<evidence type="ECO:0000313" key="1">
    <source>
        <dbReference type="EMBL" id="MBB6324785.1"/>
    </source>
</evidence>
<dbReference type="SUPFAM" id="SSF117074">
    <property type="entry name" value="Hypothetical protein PA1324"/>
    <property type="match status" value="1"/>
</dbReference>